<evidence type="ECO:0000256" key="1">
    <source>
        <dbReference type="SAM" id="MobiDB-lite"/>
    </source>
</evidence>
<proteinExistence type="predicted"/>
<dbReference type="Proteomes" id="UP000324222">
    <property type="component" value="Unassembled WGS sequence"/>
</dbReference>
<evidence type="ECO:0000313" key="3">
    <source>
        <dbReference type="Proteomes" id="UP000324222"/>
    </source>
</evidence>
<evidence type="ECO:0000313" key="2">
    <source>
        <dbReference type="EMBL" id="MPD03714.1"/>
    </source>
</evidence>
<keyword evidence="3" id="KW-1185">Reference proteome</keyword>
<organism evidence="2 3">
    <name type="scientific">Portunus trituberculatus</name>
    <name type="common">Swimming crab</name>
    <name type="synonym">Neptunus trituberculatus</name>
    <dbReference type="NCBI Taxonomy" id="210409"/>
    <lineage>
        <taxon>Eukaryota</taxon>
        <taxon>Metazoa</taxon>
        <taxon>Ecdysozoa</taxon>
        <taxon>Arthropoda</taxon>
        <taxon>Crustacea</taxon>
        <taxon>Multicrustacea</taxon>
        <taxon>Malacostraca</taxon>
        <taxon>Eumalacostraca</taxon>
        <taxon>Eucarida</taxon>
        <taxon>Decapoda</taxon>
        <taxon>Pleocyemata</taxon>
        <taxon>Brachyura</taxon>
        <taxon>Eubrachyura</taxon>
        <taxon>Portunoidea</taxon>
        <taxon>Portunidae</taxon>
        <taxon>Portuninae</taxon>
        <taxon>Portunus</taxon>
    </lineage>
</organism>
<name>A0A5B7KAL5_PORTR</name>
<dbReference type="AlphaFoldDB" id="A0A5B7KAL5"/>
<protein>
    <submittedName>
        <fullName evidence="2">Uncharacterized protein</fullName>
    </submittedName>
</protein>
<feature type="region of interest" description="Disordered" evidence="1">
    <location>
        <begin position="1"/>
        <end position="23"/>
    </location>
</feature>
<reference evidence="2 3" key="1">
    <citation type="submission" date="2019-05" db="EMBL/GenBank/DDBJ databases">
        <title>Another draft genome of Portunus trituberculatus and its Hox gene families provides insights of decapod evolution.</title>
        <authorList>
            <person name="Jeong J.-H."/>
            <person name="Song I."/>
            <person name="Kim S."/>
            <person name="Choi T."/>
            <person name="Kim D."/>
            <person name="Ryu S."/>
            <person name="Kim W."/>
        </authorList>
    </citation>
    <scope>NUCLEOTIDE SEQUENCE [LARGE SCALE GENOMIC DNA]</scope>
    <source>
        <tissue evidence="2">Muscle</tissue>
    </source>
</reference>
<dbReference type="EMBL" id="VSRR010137512">
    <property type="protein sequence ID" value="MPD03714.1"/>
    <property type="molecule type" value="Genomic_DNA"/>
</dbReference>
<gene>
    <name evidence="2" type="ORF">E2C01_099363</name>
</gene>
<comment type="caution">
    <text evidence="2">The sequence shown here is derived from an EMBL/GenBank/DDBJ whole genome shotgun (WGS) entry which is preliminary data.</text>
</comment>
<sequence length="61" mass="6607">MDSWRGSICPPRHRRPETAGEAAGDREMTMACVFSGTKPTCHVSSNSVTVLNCLLISLTAR</sequence>
<accession>A0A5B7KAL5</accession>